<evidence type="ECO:0000256" key="4">
    <source>
        <dbReference type="ARBA" id="ARBA00022692"/>
    </source>
</evidence>
<dbReference type="Gene3D" id="1.10.10.1180">
    <property type="entry name" value="MAN1, winged-helix domain"/>
    <property type="match status" value="1"/>
</dbReference>
<protein>
    <submittedName>
        <fullName evidence="11">LEMD3</fullName>
    </submittedName>
</protein>
<evidence type="ECO:0000256" key="5">
    <source>
        <dbReference type="ARBA" id="ARBA00022989"/>
    </source>
</evidence>
<dbReference type="PROSITE" id="PS50954">
    <property type="entry name" value="LEM"/>
    <property type="match status" value="1"/>
</dbReference>
<dbReference type="GO" id="GO:0030514">
    <property type="term" value="P:negative regulation of BMP signaling pathway"/>
    <property type="evidence" value="ECO:0007669"/>
    <property type="project" value="TreeGrafter"/>
</dbReference>
<dbReference type="GO" id="GO:0006998">
    <property type="term" value="P:nuclear envelope organization"/>
    <property type="evidence" value="ECO:0007669"/>
    <property type="project" value="TreeGrafter"/>
</dbReference>
<keyword evidence="7" id="KW-0539">Nucleus</keyword>
<evidence type="ECO:0000256" key="9">
    <source>
        <dbReference type="SAM" id="Phobius"/>
    </source>
</evidence>
<feature type="compositionally biased region" description="Acidic residues" evidence="8">
    <location>
        <begin position="65"/>
        <end position="75"/>
    </location>
</feature>
<feature type="transmembrane region" description="Helical" evidence="9">
    <location>
        <begin position="434"/>
        <end position="458"/>
    </location>
</feature>
<dbReference type="EMBL" id="CACVKT020006919">
    <property type="protein sequence ID" value="CAC5404222.1"/>
    <property type="molecule type" value="Genomic_DNA"/>
</dbReference>
<comment type="subcellular location">
    <subcellularLocation>
        <location evidence="1">Endomembrane system</location>
        <topology evidence="1">Multi-pass membrane protein</topology>
    </subcellularLocation>
    <subcellularLocation>
        <location evidence="2">Nucleus inner membrane</location>
    </subcellularLocation>
</comment>
<dbReference type="SUPFAM" id="SSF54928">
    <property type="entry name" value="RNA-binding domain, RBD"/>
    <property type="match status" value="1"/>
</dbReference>
<dbReference type="GO" id="GO:0031490">
    <property type="term" value="F:chromatin DNA binding"/>
    <property type="evidence" value="ECO:0007669"/>
    <property type="project" value="TreeGrafter"/>
</dbReference>
<dbReference type="PANTHER" id="PTHR13428:SF12">
    <property type="entry name" value="INNER NUCLEAR MEMBRANE PROTEIN MAN1"/>
    <property type="match status" value="1"/>
</dbReference>
<dbReference type="FunFam" id="1.10.10.1180:FF:000002">
    <property type="entry name" value="LEM domain-containing protein 2"/>
    <property type="match status" value="1"/>
</dbReference>
<organism evidence="11 12">
    <name type="scientific">Mytilus coruscus</name>
    <name type="common">Sea mussel</name>
    <dbReference type="NCBI Taxonomy" id="42192"/>
    <lineage>
        <taxon>Eukaryota</taxon>
        <taxon>Metazoa</taxon>
        <taxon>Spiralia</taxon>
        <taxon>Lophotrochozoa</taxon>
        <taxon>Mollusca</taxon>
        <taxon>Bivalvia</taxon>
        <taxon>Autobranchia</taxon>
        <taxon>Pteriomorphia</taxon>
        <taxon>Mytilida</taxon>
        <taxon>Mytiloidea</taxon>
        <taxon>Mytilidae</taxon>
        <taxon>Mytilinae</taxon>
        <taxon>Mytilus</taxon>
    </lineage>
</organism>
<evidence type="ECO:0000313" key="12">
    <source>
        <dbReference type="Proteomes" id="UP000507470"/>
    </source>
</evidence>
<sequence length="706" mass="81124">MADKLTDADIAEELRKFGEQVKLPIDRKKRPLLLKKLNHYRAKERAVTQPKKSTPSRKKQPAEFSSEESEEEENVADSTFGKIFGRVKKTPSSPFYSNTNTIEISPSSSRDDPKLKRNTRRSFLSKDVNSSENKSKMYPDLSELSISNESNSKNSSLNGSQRDDSLEYSYEQEFTDSDPDESTYEVVNKSVNTTFIYDNQNEEPTLHQTRSTPHRGTPNRKSGNTPNSVLVQRQKKNKSNINHVNKLLPKEEPEEPLEDAFQTTEKVTETSSSYVSSILVLLVAIFFLSISLTYVYLRRDYLFQTESDVIVPWSTKVGEDNTQSIFEIVRKIGSYIHQQPLDPKTDVKKVSKEIVKLKLEKERVVKKDGDEFVKALHLILANPSWSIRLYKEDGQPVVYTPDSRDEDAVGEVAWLEADRDKSLLERLRDSAYRIFIGFVLLLSCIIAGVIGLLILRFYNKSKEEQQKRVYNMVEQIIDVIKDNFEASEAESNVPSFMAIQHVRDQLLPISKRKKLLPIWEKAVKFIEANESRIRVESQSIQGEEFLVWKWLPTISNGGKVWQGQAFGENNMSPSTSLHYGPTPCLKIRNMFDADMEIEEDWEQNVKDAILEKCRGITGILHIHVDDTSKEGCVYMKCGSCEVAYKVYKSLHGWWFDGRLVTVKYLRLELYHSRFPDSIRVTKSLKPSNNKMSSLSQPYHRSTLEMT</sequence>
<dbReference type="Gene3D" id="3.30.70.330">
    <property type="match status" value="1"/>
</dbReference>
<keyword evidence="4 9" id="KW-0812">Transmembrane</keyword>
<dbReference type="Pfam" id="PF09402">
    <property type="entry name" value="MSC"/>
    <property type="match status" value="1"/>
</dbReference>
<feature type="transmembrane region" description="Helical" evidence="9">
    <location>
        <begin position="274"/>
        <end position="297"/>
    </location>
</feature>
<evidence type="ECO:0000259" key="10">
    <source>
        <dbReference type="PROSITE" id="PS50954"/>
    </source>
</evidence>
<dbReference type="InterPro" id="IPR012677">
    <property type="entry name" value="Nucleotide-bd_a/b_plait_sf"/>
</dbReference>
<feature type="region of interest" description="Disordered" evidence="8">
    <location>
        <begin position="200"/>
        <end position="227"/>
    </location>
</feature>
<feature type="domain" description="LEM" evidence="10">
    <location>
        <begin position="1"/>
        <end position="44"/>
    </location>
</feature>
<dbReference type="FunFam" id="3.30.70.330:FF:000176">
    <property type="entry name" value="Inner nuclear membrane protein Man1"/>
    <property type="match status" value="1"/>
</dbReference>
<gene>
    <name evidence="11" type="ORF">MCOR_38032</name>
</gene>
<feature type="compositionally biased region" description="Polar residues" evidence="8">
    <location>
        <begin position="200"/>
        <end position="211"/>
    </location>
</feature>
<dbReference type="PANTHER" id="PTHR13428">
    <property type="entry name" value="INNER NUCLEAR MEMBRANE PROTEIN MAN1 LEM DOMAIN CONTAINING PROTEIN"/>
    <property type="match status" value="1"/>
</dbReference>
<keyword evidence="6 9" id="KW-0472">Membrane</keyword>
<dbReference type="CDD" id="cd12286">
    <property type="entry name" value="RRM_Man1"/>
    <property type="match status" value="1"/>
</dbReference>
<evidence type="ECO:0000256" key="7">
    <source>
        <dbReference type="ARBA" id="ARBA00023242"/>
    </source>
</evidence>
<feature type="region of interest" description="Disordered" evidence="8">
    <location>
        <begin position="34"/>
        <end position="140"/>
    </location>
</feature>
<dbReference type="OrthoDB" id="118234at2759"/>
<reference evidence="11 12" key="1">
    <citation type="submission" date="2020-06" db="EMBL/GenBank/DDBJ databases">
        <authorList>
            <person name="Li R."/>
            <person name="Bekaert M."/>
        </authorList>
    </citation>
    <scope>NUCLEOTIDE SEQUENCE [LARGE SCALE GENOMIC DNA]</scope>
    <source>
        <strain evidence="12">wild</strain>
    </source>
</reference>
<feature type="compositionally biased region" description="Polar residues" evidence="8">
    <location>
        <begin position="90"/>
        <end position="108"/>
    </location>
</feature>
<evidence type="ECO:0000256" key="1">
    <source>
        <dbReference type="ARBA" id="ARBA00004127"/>
    </source>
</evidence>
<evidence type="ECO:0000256" key="8">
    <source>
        <dbReference type="SAM" id="MobiDB-lite"/>
    </source>
</evidence>
<dbReference type="Proteomes" id="UP000507470">
    <property type="component" value="Unassembled WGS sequence"/>
</dbReference>
<dbReference type="AlphaFoldDB" id="A0A6J8DA69"/>
<evidence type="ECO:0000256" key="2">
    <source>
        <dbReference type="ARBA" id="ARBA00004540"/>
    </source>
</evidence>
<feature type="region of interest" description="Disordered" evidence="8">
    <location>
        <begin position="685"/>
        <end position="706"/>
    </location>
</feature>
<evidence type="ECO:0000256" key="3">
    <source>
        <dbReference type="ARBA" id="ARBA00022553"/>
    </source>
</evidence>
<dbReference type="InterPro" id="IPR052277">
    <property type="entry name" value="INM_ESCRT-Associated"/>
</dbReference>
<dbReference type="InterPro" id="IPR018996">
    <property type="entry name" value="Man1/Src1-like_C"/>
</dbReference>
<dbReference type="InterPro" id="IPR034394">
    <property type="entry name" value="Man1_RRM"/>
</dbReference>
<keyword evidence="5 9" id="KW-1133">Transmembrane helix</keyword>
<dbReference type="InterPro" id="IPR003887">
    <property type="entry name" value="LEM_dom"/>
</dbReference>
<proteinExistence type="predicted"/>
<evidence type="ECO:0000313" key="11">
    <source>
        <dbReference type="EMBL" id="CAC5404222.1"/>
    </source>
</evidence>
<name>A0A6J8DA69_MYTCO</name>
<dbReference type="GO" id="GO:0005637">
    <property type="term" value="C:nuclear inner membrane"/>
    <property type="evidence" value="ECO:0007669"/>
    <property type="project" value="UniProtKB-SubCell"/>
</dbReference>
<dbReference type="InterPro" id="IPR041885">
    <property type="entry name" value="MAN1_winged_helix_dom"/>
</dbReference>
<keyword evidence="3" id="KW-0597">Phosphoprotein</keyword>
<accession>A0A6J8DA69</accession>
<keyword evidence="12" id="KW-1185">Reference proteome</keyword>
<dbReference type="InterPro" id="IPR035979">
    <property type="entry name" value="RBD_domain_sf"/>
</dbReference>
<evidence type="ECO:0000256" key="6">
    <source>
        <dbReference type="ARBA" id="ARBA00023136"/>
    </source>
</evidence>